<feature type="transmembrane region" description="Helical" evidence="1">
    <location>
        <begin position="182"/>
        <end position="202"/>
    </location>
</feature>
<comment type="caution">
    <text evidence="3">The sequence shown here is derived from an EMBL/GenBank/DDBJ whole genome shotgun (WGS) entry which is preliminary data.</text>
</comment>
<feature type="chain" id="PRO_5017341055" evidence="2">
    <location>
        <begin position="25"/>
        <end position="216"/>
    </location>
</feature>
<dbReference type="InterPro" id="IPR046525">
    <property type="entry name" value="DUF6702"/>
</dbReference>
<feature type="signal peptide" evidence="2">
    <location>
        <begin position="1"/>
        <end position="24"/>
    </location>
</feature>
<sequence length="216" mass="23743">MLMKKTLKSILAAFVWLTAMAAHAHQPDLSTFTLVEQQPGNWMLVLNASLTAFQQEVRYTYGEDSYTSPEEFNKLVIKHLKDKVSLNINGREVALGNGLVKLGHATTVAFKLSGVPADVSEVYVKNAGFQDIHHSQVVFSVVKNELGRKQFILSEENNYQAHLALEGNQIELVKTSDRATSLTWLLVPGIALMLMLGLYLACVKSISIATAGIAKV</sequence>
<keyword evidence="1" id="KW-1133">Transmembrane helix</keyword>
<gene>
    <name evidence="3" type="ORF">D1627_03365</name>
</gene>
<evidence type="ECO:0000313" key="4">
    <source>
        <dbReference type="Proteomes" id="UP000266005"/>
    </source>
</evidence>
<dbReference type="Proteomes" id="UP000266005">
    <property type="component" value="Unassembled WGS sequence"/>
</dbReference>
<name>A0A399SIS6_9BACT</name>
<keyword evidence="2" id="KW-0732">Signal</keyword>
<proteinExistence type="predicted"/>
<accession>A0A399SIS6</accession>
<organism evidence="3 4">
    <name type="scientific">Pontibacter oryzae</name>
    <dbReference type="NCBI Taxonomy" id="2304593"/>
    <lineage>
        <taxon>Bacteria</taxon>
        <taxon>Pseudomonadati</taxon>
        <taxon>Bacteroidota</taxon>
        <taxon>Cytophagia</taxon>
        <taxon>Cytophagales</taxon>
        <taxon>Hymenobacteraceae</taxon>
        <taxon>Pontibacter</taxon>
    </lineage>
</organism>
<keyword evidence="1" id="KW-0812">Transmembrane</keyword>
<dbReference type="AlphaFoldDB" id="A0A399SIS6"/>
<evidence type="ECO:0000313" key="3">
    <source>
        <dbReference type="EMBL" id="RIJ42894.1"/>
    </source>
</evidence>
<dbReference type="Pfam" id="PF20420">
    <property type="entry name" value="DUF6702"/>
    <property type="match status" value="1"/>
</dbReference>
<keyword evidence="1" id="KW-0472">Membrane</keyword>
<dbReference type="EMBL" id="QWGE01000001">
    <property type="protein sequence ID" value="RIJ42894.1"/>
    <property type="molecule type" value="Genomic_DNA"/>
</dbReference>
<evidence type="ECO:0000256" key="1">
    <source>
        <dbReference type="SAM" id="Phobius"/>
    </source>
</evidence>
<keyword evidence="4" id="KW-1185">Reference proteome</keyword>
<protein>
    <submittedName>
        <fullName evidence="3">Uncharacterized protein</fullName>
    </submittedName>
</protein>
<reference evidence="4" key="1">
    <citation type="submission" date="2018-08" db="EMBL/GenBank/DDBJ databases">
        <title>Mucilaginibacter sp. MYSH2.</title>
        <authorList>
            <person name="Seo T."/>
        </authorList>
    </citation>
    <scope>NUCLEOTIDE SEQUENCE [LARGE SCALE GENOMIC DNA]</scope>
    <source>
        <strain evidence="4">KIRAN</strain>
    </source>
</reference>
<evidence type="ECO:0000256" key="2">
    <source>
        <dbReference type="SAM" id="SignalP"/>
    </source>
</evidence>